<organism evidence="1 2">
    <name type="scientific">Dethiosulfatarculus sandiegensis</name>
    <dbReference type="NCBI Taxonomy" id="1429043"/>
    <lineage>
        <taxon>Bacteria</taxon>
        <taxon>Pseudomonadati</taxon>
        <taxon>Thermodesulfobacteriota</taxon>
        <taxon>Desulfarculia</taxon>
        <taxon>Desulfarculales</taxon>
        <taxon>Desulfarculaceae</taxon>
        <taxon>Dethiosulfatarculus</taxon>
    </lineage>
</organism>
<gene>
    <name evidence="1" type="ORF">X474_21665</name>
</gene>
<comment type="caution">
    <text evidence="1">The sequence shown here is derived from an EMBL/GenBank/DDBJ whole genome shotgun (WGS) entry which is preliminary data.</text>
</comment>
<reference evidence="1 2" key="1">
    <citation type="submission" date="2013-11" db="EMBL/GenBank/DDBJ databases">
        <title>Metagenomic analysis of a methanogenic consortium involved in long chain n-alkane degradation.</title>
        <authorList>
            <person name="Davidova I.A."/>
            <person name="Callaghan A.V."/>
            <person name="Wawrik B."/>
            <person name="Pruitt S."/>
            <person name="Marks C."/>
            <person name="Duncan K.E."/>
            <person name="Suflita J.M."/>
        </authorList>
    </citation>
    <scope>NUCLEOTIDE SEQUENCE [LARGE SCALE GENOMIC DNA]</scope>
    <source>
        <strain evidence="1 2">SPR</strain>
    </source>
</reference>
<accession>A0A0D2J8C0</accession>
<evidence type="ECO:0000313" key="1">
    <source>
        <dbReference type="EMBL" id="KIX11941.1"/>
    </source>
</evidence>
<sequence length="79" mass="8908">MRRFAGSRNFKAAKCWQKAVRHFAKPDSANQADSANKSILQIRLKACKEQTDIKKAAFSFILLLSSFKTTGSIFNKNQV</sequence>
<protein>
    <submittedName>
        <fullName evidence="1">Uncharacterized protein</fullName>
    </submittedName>
</protein>
<dbReference type="Proteomes" id="UP000032233">
    <property type="component" value="Unassembled WGS sequence"/>
</dbReference>
<dbReference type="STRING" id="1429043.X474_21665"/>
<evidence type="ECO:0000313" key="2">
    <source>
        <dbReference type="Proteomes" id="UP000032233"/>
    </source>
</evidence>
<proteinExistence type="predicted"/>
<name>A0A0D2J8C0_9BACT</name>
<dbReference type="AlphaFoldDB" id="A0A0D2J8C0"/>
<keyword evidence="2" id="KW-1185">Reference proteome</keyword>
<dbReference type="InParanoid" id="A0A0D2J8C0"/>
<dbReference type="EMBL" id="AZAC01000037">
    <property type="protein sequence ID" value="KIX11941.1"/>
    <property type="molecule type" value="Genomic_DNA"/>
</dbReference>